<dbReference type="InterPro" id="IPR013910">
    <property type="entry name" value="TF_PAP1"/>
</dbReference>
<comment type="subcellular location">
    <subcellularLocation>
        <location evidence="2">Cytoplasm</location>
    </subcellularLocation>
    <subcellularLocation>
        <location evidence="1">Nucleus</location>
    </subcellularLocation>
</comment>
<dbReference type="AlphaFoldDB" id="A0A2B7X096"/>
<dbReference type="InterPro" id="IPR004827">
    <property type="entry name" value="bZIP"/>
</dbReference>
<dbReference type="PROSITE" id="PS50217">
    <property type="entry name" value="BZIP"/>
    <property type="match status" value="1"/>
</dbReference>
<organism evidence="7 8">
    <name type="scientific">Helicocarpus griseus UAMH5409</name>
    <dbReference type="NCBI Taxonomy" id="1447875"/>
    <lineage>
        <taxon>Eukaryota</taxon>
        <taxon>Fungi</taxon>
        <taxon>Dikarya</taxon>
        <taxon>Ascomycota</taxon>
        <taxon>Pezizomycotina</taxon>
        <taxon>Eurotiomycetes</taxon>
        <taxon>Eurotiomycetidae</taxon>
        <taxon>Onygenales</taxon>
        <taxon>Ajellomycetaceae</taxon>
        <taxon>Helicocarpus</taxon>
    </lineage>
</organism>
<dbReference type="InterPro" id="IPR023167">
    <property type="entry name" value="Yap1_redox_dom_sf"/>
</dbReference>
<name>A0A2B7X096_9EURO</name>
<dbReference type="OrthoDB" id="5380163at2759"/>
<dbReference type="Pfam" id="PF08601">
    <property type="entry name" value="PAP1"/>
    <property type="match status" value="1"/>
</dbReference>
<feature type="domain" description="BZIP" evidence="6">
    <location>
        <begin position="165"/>
        <end position="228"/>
    </location>
</feature>
<evidence type="ECO:0000256" key="1">
    <source>
        <dbReference type="ARBA" id="ARBA00004123"/>
    </source>
</evidence>
<reference evidence="7 8" key="1">
    <citation type="submission" date="2017-10" db="EMBL/GenBank/DDBJ databases">
        <title>Comparative genomics in systemic dimorphic fungi from Ajellomycetaceae.</title>
        <authorList>
            <person name="Munoz J.F."/>
            <person name="Mcewen J.G."/>
            <person name="Clay O.K."/>
            <person name="Cuomo C.A."/>
        </authorList>
    </citation>
    <scope>NUCLEOTIDE SEQUENCE [LARGE SCALE GENOMIC DNA]</scope>
    <source>
        <strain evidence="7 8">UAMH5409</strain>
    </source>
</reference>
<evidence type="ECO:0000256" key="3">
    <source>
        <dbReference type="ARBA" id="ARBA00023242"/>
    </source>
</evidence>
<feature type="region of interest" description="Disordered" evidence="5">
    <location>
        <begin position="237"/>
        <end position="262"/>
    </location>
</feature>
<gene>
    <name evidence="7" type="ORF">AJ79_07686</name>
</gene>
<dbReference type="GO" id="GO:0034599">
    <property type="term" value="P:cellular response to oxidative stress"/>
    <property type="evidence" value="ECO:0007669"/>
    <property type="project" value="UniProtKB-ARBA"/>
</dbReference>
<feature type="region of interest" description="Disordered" evidence="5">
    <location>
        <begin position="280"/>
        <end position="389"/>
    </location>
</feature>
<evidence type="ECO:0000259" key="6">
    <source>
        <dbReference type="PROSITE" id="PS50217"/>
    </source>
</evidence>
<feature type="region of interest" description="Disordered" evidence="5">
    <location>
        <begin position="410"/>
        <end position="470"/>
    </location>
</feature>
<keyword evidence="3" id="KW-0539">Nucleus</keyword>
<dbReference type="PANTHER" id="PTHR40621">
    <property type="entry name" value="TRANSCRIPTION FACTOR KAPC-RELATED"/>
    <property type="match status" value="1"/>
</dbReference>
<protein>
    <recommendedName>
        <fullName evidence="6">BZIP domain-containing protein</fullName>
    </recommendedName>
</protein>
<dbReference type="STRING" id="1447875.A0A2B7X096"/>
<feature type="compositionally biased region" description="Polar residues" evidence="5">
    <location>
        <begin position="281"/>
        <end position="327"/>
    </location>
</feature>
<feature type="compositionally biased region" description="Basic and acidic residues" evidence="5">
    <location>
        <begin position="127"/>
        <end position="136"/>
    </location>
</feature>
<dbReference type="CDD" id="cd14688">
    <property type="entry name" value="bZIP_YAP"/>
    <property type="match status" value="1"/>
</dbReference>
<dbReference type="GO" id="GO:0090575">
    <property type="term" value="C:RNA polymerase II transcription regulator complex"/>
    <property type="evidence" value="ECO:0007669"/>
    <property type="project" value="TreeGrafter"/>
</dbReference>
<dbReference type="EMBL" id="PDNB01000161">
    <property type="protein sequence ID" value="PGH02237.1"/>
    <property type="molecule type" value="Genomic_DNA"/>
</dbReference>
<dbReference type="FunFam" id="1.20.5.170:FF:000067">
    <property type="entry name" value="BZIP transcription factor"/>
    <property type="match status" value="1"/>
</dbReference>
<comment type="similarity">
    <text evidence="4">Belongs to the bZIP family. YAP subfamily.</text>
</comment>
<feature type="compositionally biased region" description="Polar residues" evidence="5">
    <location>
        <begin position="429"/>
        <end position="448"/>
    </location>
</feature>
<dbReference type="GO" id="GO:0000976">
    <property type="term" value="F:transcription cis-regulatory region binding"/>
    <property type="evidence" value="ECO:0007669"/>
    <property type="project" value="InterPro"/>
</dbReference>
<sequence length="663" mass="71931">MSDFDSLYQRSLYLSPEQQDLLLAALSSADKSTKVSKNNFRGSPRVNYNMTDSLPKSTSPQVINETDTSPHGFLESPSEQALGPNQLDFDGSPFLDFDFDVDFDANGAGEMIGDLAGTSSAGDEGETGEKRKSIDGKDDEEESGKRRRETDDKTAKKPGRKPLTSEPTTKRKAQNRAAQRAFRERKEKHLKDLETKVEELEKASKSTSNENKLLRAQVERLQVELKEYRKRLSWANTGNSVSSMTGLGLRGSESRNNPRYSGNDFSFEFPKFGDLPGVHMFNNSAKASTNQPRTSEQPKSNGALYRTSNIGNGNSFKGTAAGTQPSQYGLGKTSPAAPTPSSITSNDTVGSNGRNNNSDTIDSPTAYYDNPVGLPSRNNTGLSYSGSGSGSISNYGSVHTGQQQTYQARHYGSSNVSNSNSPSASSESQPCHISSNGTSPEPSLNSPPTGKLNEPGLNTTNGQKSGDGIEGEKTFYEKLGRACGCAENPVPAALSDSNPSLQLPGRNHNSLAGDGILGFDWLAQQNGGQFDPVLFGDYRDPQDAVLAQDFGTFFNDAFPLPDLGSPLQSLNDLNNNTAPKNDLMKQIDNNLEADDEEVVPGEDRSQMLSCTKIWDRLQSMEKFRNGELDMDNLCSELRNKARCSEGGVVVKEEDVEAIMKRSK</sequence>
<dbReference type="Gene3D" id="1.20.5.170">
    <property type="match status" value="1"/>
</dbReference>
<dbReference type="SUPFAM" id="SSF57959">
    <property type="entry name" value="Leucine zipper domain"/>
    <property type="match status" value="1"/>
</dbReference>
<feature type="compositionally biased region" description="Basic and acidic residues" evidence="5">
    <location>
        <begin position="181"/>
        <end position="190"/>
    </location>
</feature>
<feature type="compositionally biased region" description="Polar residues" evidence="5">
    <location>
        <begin position="346"/>
        <end position="363"/>
    </location>
</feature>
<dbReference type="InterPro" id="IPR046347">
    <property type="entry name" value="bZIP_sf"/>
</dbReference>
<dbReference type="PANTHER" id="PTHR40621:SF6">
    <property type="entry name" value="AP-1-LIKE TRANSCRIPTION FACTOR YAP1-RELATED"/>
    <property type="match status" value="1"/>
</dbReference>
<dbReference type="Proteomes" id="UP000223968">
    <property type="component" value="Unassembled WGS sequence"/>
</dbReference>
<feature type="compositionally biased region" description="Low complexity" evidence="5">
    <location>
        <begin position="413"/>
        <end position="428"/>
    </location>
</feature>
<feature type="region of interest" description="Disordered" evidence="5">
    <location>
        <begin position="33"/>
        <end position="89"/>
    </location>
</feature>
<dbReference type="Pfam" id="PF00170">
    <property type="entry name" value="bZIP_1"/>
    <property type="match status" value="1"/>
</dbReference>
<dbReference type="SMART" id="SM00338">
    <property type="entry name" value="BRLZ"/>
    <property type="match status" value="1"/>
</dbReference>
<proteinExistence type="inferred from homology"/>
<dbReference type="InterPro" id="IPR050936">
    <property type="entry name" value="AP-1-like"/>
</dbReference>
<evidence type="ECO:0000313" key="8">
    <source>
        <dbReference type="Proteomes" id="UP000223968"/>
    </source>
</evidence>
<accession>A0A2B7X096</accession>
<comment type="caution">
    <text evidence="7">The sequence shown here is derived from an EMBL/GenBank/DDBJ whole genome shotgun (WGS) entry which is preliminary data.</text>
</comment>
<feature type="compositionally biased region" description="Low complexity" evidence="5">
    <location>
        <begin position="333"/>
        <end position="345"/>
    </location>
</feature>
<dbReference type="Gene3D" id="1.10.238.100">
    <property type="entry name" value="YAP1 redox domain. Chain B"/>
    <property type="match status" value="1"/>
</dbReference>
<evidence type="ECO:0000313" key="7">
    <source>
        <dbReference type="EMBL" id="PGH02237.1"/>
    </source>
</evidence>
<evidence type="ECO:0000256" key="4">
    <source>
        <dbReference type="ARBA" id="ARBA00038132"/>
    </source>
</evidence>
<dbReference type="GO" id="GO:0005737">
    <property type="term" value="C:cytoplasm"/>
    <property type="evidence" value="ECO:0007669"/>
    <property type="project" value="UniProtKB-SubCell"/>
</dbReference>
<dbReference type="GO" id="GO:0001228">
    <property type="term" value="F:DNA-binding transcription activator activity, RNA polymerase II-specific"/>
    <property type="evidence" value="ECO:0007669"/>
    <property type="project" value="TreeGrafter"/>
</dbReference>
<keyword evidence="8" id="KW-1185">Reference proteome</keyword>
<feature type="region of interest" description="Disordered" evidence="5">
    <location>
        <begin position="112"/>
        <end position="190"/>
    </location>
</feature>
<dbReference type="PROSITE" id="PS00036">
    <property type="entry name" value="BZIP_BASIC"/>
    <property type="match status" value="1"/>
</dbReference>
<evidence type="ECO:0000256" key="5">
    <source>
        <dbReference type="SAM" id="MobiDB-lite"/>
    </source>
</evidence>
<evidence type="ECO:0000256" key="2">
    <source>
        <dbReference type="ARBA" id="ARBA00004496"/>
    </source>
</evidence>
<dbReference type="SUPFAM" id="SSF111430">
    <property type="entry name" value="YAP1 redox domain"/>
    <property type="match status" value="1"/>
</dbReference>
<feature type="compositionally biased region" description="Polar residues" evidence="5">
    <location>
        <begin position="35"/>
        <end position="69"/>
    </location>
</feature>